<evidence type="ECO:0000256" key="7">
    <source>
        <dbReference type="SAM" id="Phobius"/>
    </source>
</evidence>
<keyword evidence="3 7" id="KW-0812">Transmembrane</keyword>
<evidence type="ECO:0000256" key="1">
    <source>
        <dbReference type="ARBA" id="ARBA00004651"/>
    </source>
</evidence>
<evidence type="ECO:0000256" key="6">
    <source>
        <dbReference type="ARBA" id="ARBA00038076"/>
    </source>
</evidence>
<evidence type="ECO:0000256" key="5">
    <source>
        <dbReference type="ARBA" id="ARBA00023136"/>
    </source>
</evidence>
<organism evidence="10 11">
    <name type="scientific">Caproiciproducens faecalis</name>
    <dbReference type="NCBI Taxonomy" id="2820301"/>
    <lineage>
        <taxon>Bacteria</taxon>
        <taxon>Bacillati</taxon>
        <taxon>Bacillota</taxon>
        <taxon>Clostridia</taxon>
        <taxon>Eubacteriales</taxon>
        <taxon>Acutalibacteraceae</taxon>
        <taxon>Caproiciproducens</taxon>
    </lineage>
</organism>
<keyword evidence="5 7" id="KW-0472">Membrane</keyword>
<keyword evidence="4 7" id="KW-1133">Transmembrane helix</keyword>
<feature type="transmembrane region" description="Helical" evidence="7">
    <location>
        <begin position="400"/>
        <end position="431"/>
    </location>
</feature>
<name>A0ABS7DRK8_9FIRM</name>
<gene>
    <name evidence="10" type="ORF">J5W02_14055</name>
</gene>
<evidence type="ECO:0000256" key="4">
    <source>
        <dbReference type="ARBA" id="ARBA00022989"/>
    </source>
</evidence>
<feature type="transmembrane region" description="Helical" evidence="7">
    <location>
        <begin position="352"/>
        <end position="380"/>
    </location>
</feature>
<dbReference type="EMBL" id="JAGFNZ010000007">
    <property type="protein sequence ID" value="MBW7573934.1"/>
    <property type="molecule type" value="Genomic_DNA"/>
</dbReference>
<evidence type="ECO:0000313" key="11">
    <source>
        <dbReference type="Proteomes" id="UP000719942"/>
    </source>
</evidence>
<evidence type="ECO:0000256" key="3">
    <source>
        <dbReference type="ARBA" id="ARBA00022692"/>
    </source>
</evidence>
<keyword evidence="11" id="KW-1185">Reference proteome</keyword>
<feature type="domain" description="ABC3 transporter permease C-terminal" evidence="8">
    <location>
        <begin position="310"/>
        <end position="440"/>
    </location>
</feature>
<sequence>MKWKDMLLMALGNLFKRKVRTLLTVMGVVIGTCAIVVMLSFGIGIKQSMETMMQNMGDLTVITINNSSQTPDSPALDDKTLEKVKAMKDVVAVTPVFYLDPSVVTIKSRKYNYQGMIYGVSMSALKEFGYQAENGTLPAESAPETTILFGKDAEYDFIDGQKSSNNMIFPQADKNGKMPDPYVSALTDKFEAVVNLPEDSTAKTKPIKLQCAATLVEDWGKNPSPSHCVFMDVTFAKQLRDKYNKLNNIKKDPNKKDGYDSASVKVASVEAVPDAEKAIQDMGFSTYSMESVRKPLEEQMRTIQMILGGLGAISLLVAALGITNTMIMSIYERTREIGIMKVLGCVVRNIRTMFLIEAGAIGFMGGVIGIAQSYAISLFINTLYASQAAGNGNAAVPATGGAAVGISIIPLWLALGALLFSTMVGLVSGFYPANRAVKISALTAIKQE</sequence>
<evidence type="ECO:0000259" key="9">
    <source>
        <dbReference type="Pfam" id="PF12704"/>
    </source>
</evidence>
<reference evidence="10 11" key="1">
    <citation type="submission" date="2021-03" db="EMBL/GenBank/DDBJ databases">
        <title>Caproiciproducens sp. nov. isolated from feces of cow.</title>
        <authorList>
            <person name="Choi J.-Y."/>
        </authorList>
    </citation>
    <scope>NUCLEOTIDE SEQUENCE [LARGE SCALE GENOMIC DNA]</scope>
    <source>
        <strain evidence="10 11">AGMB10547</strain>
    </source>
</reference>
<comment type="similarity">
    <text evidence="6">Belongs to the ABC-4 integral membrane protein family.</text>
</comment>
<evidence type="ECO:0000313" key="10">
    <source>
        <dbReference type="EMBL" id="MBW7573934.1"/>
    </source>
</evidence>
<dbReference type="InterPro" id="IPR050250">
    <property type="entry name" value="Macrolide_Exporter_MacB"/>
</dbReference>
<protein>
    <submittedName>
        <fullName evidence="10">ABC transporter permease</fullName>
    </submittedName>
</protein>
<dbReference type="InterPro" id="IPR025857">
    <property type="entry name" value="MacB_PCD"/>
</dbReference>
<dbReference type="Pfam" id="PF02687">
    <property type="entry name" value="FtsX"/>
    <property type="match status" value="1"/>
</dbReference>
<keyword evidence="2" id="KW-1003">Cell membrane</keyword>
<dbReference type="PANTHER" id="PTHR30572:SF4">
    <property type="entry name" value="ABC TRANSPORTER PERMEASE YTRF"/>
    <property type="match status" value="1"/>
</dbReference>
<dbReference type="RefSeq" id="WP_219966347.1">
    <property type="nucleotide sequence ID" value="NZ_JAGFNZ010000007.1"/>
</dbReference>
<comment type="subcellular location">
    <subcellularLocation>
        <location evidence="1">Cell membrane</location>
        <topology evidence="1">Multi-pass membrane protein</topology>
    </subcellularLocation>
</comment>
<dbReference type="InterPro" id="IPR003838">
    <property type="entry name" value="ABC3_permease_C"/>
</dbReference>
<feature type="transmembrane region" description="Helical" evidence="7">
    <location>
        <begin position="305"/>
        <end position="331"/>
    </location>
</feature>
<evidence type="ECO:0000259" key="8">
    <source>
        <dbReference type="Pfam" id="PF02687"/>
    </source>
</evidence>
<feature type="domain" description="MacB-like periplasmic core" evidence="9">
    <location>
        <begin position="21"/>
        <end position="139"/>
    </location>
</feature>
<accession>A0ABS7DRK8</accession>
<dbReference type="PANTHER" id="PTHR30572">
    <property type="entry name" value="MEMBRANE COMPONENT OF TRANSPORTER-RELATED"/>
    <property type="match status" value="1"/>
</dbReference>
<comment type="caution">
    <text evidence="10">The sequence shown here is derived from an EMBL/GenBank/DDBJ whole genome shotgun (WGS) entry which is preliminary data.</text>
</comment>
<evidence type="ECO:0000256" key="2">
    <source>
        <dbReference type="ARBA" id="ARBA00022475"/>
    </source>
</evidence>
<dbReference type="Pfam" id="PF12704">
    <property type="entry name" value="MacB_PCD"/>
    <property type="match status" value="1"/>
</dbReference>
<dbReference type="Proteomes" id="UP000719942">
    <property type="component" value="Unassembled WGS sequence"/>
</dbReference>
<proteinExistence type="inferred from homology"/>
<feature type="transmembrane region" description="Helical" evidence="7">
    <location>
        <begin position="21"/>
        <end position="45"/>
    </location>
</feature>